<dbReference type="InterPro" id="IPR002645">
    <property type="entry name" value="STAS_dom"/>
</dbReference>
<dbReference type="Gene3D" id="3.30.750.24">
    <property type="entry name" value="STAS domain"/>
    <property type="match status" value="1"/>
</dbReference>
<sequence length="97" mass="9969">MTPLILTGDLRLQDAVPLMRQLEEAIAADDVSVDASAVTDADAAVVQVLLAARETARLLGRRLLLPRAAAGPLAARFAALALDADDAPDLLDAAVAA</sequence>
<organism evidence="2 3">
    <name type="scientific">Cereibacter ovatus</name>
    <dbReference type="NCBI Taxonomy" id="439529"/>
    <lineage>
        <taxon>Bacteria</taxon>
        <taxon>Pseudomonadati</taxon>
        <taxon>Pseudomonadota</taxon>
        <taxon>Alphaproteobacteria</taxon>
        <taxon>Rhodobacterales</taxon>
        <taxon>Paracoccaceae</taxon>
        <taxon>Cereibacter</taxon>
    </lineage>
</organism>
<evidence type="ECO:0000313" key="2">
    <source>
        <dbReference type="EMBL" id="SNX70925.1"/>
    </source>
</evidence>
<dbReference type="RefSeq" id="WP_097030490.1">
    <property type="nucleotide sequence ID" value="NZ_OAOQ01000007.1"/>
</dbReference>
<reference evidence="3" key="1">
    <citation type="submission" date="2017-08" db="EMBL/GenBank/DDBJ databases">
        <authorList>
            <person name="Varghese N."/>
            <person name="Submissions S."/>
        </authorList>
    </citation>
    <scope>NUCLEOTIDE SEQUENCE [LARGE SCALE GENOMIC DNA]</scope>
    <source>
        <strain evidence="3">JA234</strain>
    </source>
</reference>
<name>A0A285CU46_9RHOB</name>
<dbReference type="AlphaFoldDB" id="A0A285CU46"/>
<dbReference type="InterPro" id="IPR036513">
    <property type="entry name" value="STAS_dom_sf"/>
</dbReference>
<dbReference type="InterPro" id="IPR058548">
    <property type="entry name" value="MlaB-like_STAS"/>
</dbReference>
<protein>
    <submittedName>
        <fullName evidence="2">STAS domain-containing protein</fullName>
    </submittedName>
</protein>
<evidence type="ECO:0000259" key="1">
    <source>
        <dbReference type="PROSITE" id="PS50801"/>
    </source>
</evidence>
<dbReference type="SUPFAM" id="SSF52091">
    <property type="entry name" value="SpoIIaa-like"/>
    <property type="match status" value="1"/>
</dbReference>
<gene>
    <name evidence="2" type="ORF">SAMN05878503_10763</name>
</gene>
<dbReference type="PROSITE" id="PS50801">
    <property type="entry name" value="STAS"/>
    <property type="match status" value="1"/>
</dbReference>
<proteinExistence type="predicted"/>
<dbReference type="Proteomes" id="UP000219467">
    <property type="component" value="Unassembled WGS sequence"/>
</dbReference>
<dbReference type="EMBL" id="OAOQ01000007">
    <property type="protein sequence ID" value="SNX70925.1"/>
    <property type="molecule type" value="Genomic_DNA"/>
</dbReference>
<dbReference type="Pfam" id="PF13466">
    <property type="entry name" value="STAS_2"/>
    <property type="match status" value="1"/>
</dbReference>
<evidence type="ECO:0000313" key="3">
    <source>
        <dbReference type="Proteomes" id="UP000219467"/>
    </source>
</evidence>
<feature type="domain" description="STAS" evidence="1">
    <location>
        <begin position="1"/>
        <end position="65"/>
    </location>
</feature>
<keyword evidence="3" id="KW-1185">Reference proteome</keyword>
<accession>A0A285CU46</accession>